<accession>A0A8J6P1G5</accession>
<organism evidence="2 3">
    <name type="scientific">Candidatus Desulfatibia vada</name>
    <dbReference type="NCBI Taxonomy" id="2841696"/>
    <lineage>
        <taxon>Bacteria</taxon>
        <taxon>Pseudomonadati</taxon>
        <taxon>Thermodesulfobacteriota</taxon>
        <taxon>Desulfobacteria</taxon>
        <taxon>Desulfobacterales</taxon>
        <taxon>Desulfobacterales incertae sedis</taxon>
        <taxon>Candidatus Desulfatibia</taxon>
    </lineage>
</organism>
<comment type="caution">
    <text evidence="2">The sequence shown here is derived from an EMBL/GenBank/DDBJ whole genome shotgun (WGS) entry which is preliminary data.</text>
</comment>
<evidence type="ECO:0000313" key="3">
    <source>
        <dbReference type="Proteomes" id="UP000605201"/>
    </source>
</evidence>
<name>A0A8J6P1G5_9BACT</name>
<evidence type="ECO:0008006" key="4">
    <source>
        <dbReference type="Google" id="ProtNLM"/>
    </source>
</evidence>
<sequence>MKKMPQLLIILLASIVLSHCAFSGNNSWDSQVSGPLGMPEETRNLVQKLITNSKKAGNKTGLTITYPFDGTVFPPEIAAPVIVWQDAGSASKHWLIIVEFRSRLSPIYALVDKQHWMPDQTIWEIIKANSVHGAAKITVCGFDNKHAGNITAKNSISILTSKDRVDAAIFYRQVQLPFKVGKKNFKKIKWRLGDISAYEKPAVVMENLDVCASCHLFSKDGTLISMEMNYKDDSGAHFITPVAENIELSGKDFMTWNDFPKPELLPKTRGLFAKISPTENTW</sequence>
<reference evidence="2 3" key="1">
    <citation type="submission" date="2020-08" db="EMBL/GenBank/DDBJ databases">
        <title>Bridging the membrane lipid divide: bacteria of the FCB group superphylum have the potential to synthesize archaeal ether lipids.</title>
        <authorList>
            <person name="Villanueva L."/>
            <person name="Von Meijenfeldt F.A.B."/>
            <person name="Westbye A.B."/>
            <person name="Yadav S."/>
            <person name="Hopmans E.C."/>
            <person name="Dutilh B.E."/>
            <person name="Sinninghe Damste J.S."/>
        </authorList>
    </citation>
    <scope>NUCLEOTIDE SEQUENCE [LARGE SCALE GENOMIC DNA]</scope>
    <source>
        <strain evidence="2">NIOZ-UU17</strain>
    </source>
</reference>
<keyword evidence="1" id="KW-0732">Signal</keyword>
<dbReference type="EMBL" id="JACNIG010000122">
    <property type="protein sequence ID" value="MBC8431222.1"/>
    <property type="molecule type" value="Genomic_DNA"/>
</dbReference>
<evidence type="ECO:0000313" key="2">
    <source>
        <dbReference type="EMBL" id="MBC8431222.1"/>
    </source>
</evidence>
<gene>
    <name evidence="2" type="ORF">H8D96_04825</name>
</gene>
<proteinExistence type="predicted"/>
<dbReference type="AlphaFoldDB" id="A0A8J6P1G5"/>
<dbReference type="Proteomes" id="UP000605201">
    <property type="component" value="Unassembled WGS sequence"/>
</dbReference>
<protein>
    <recommendedName>
        <fullName evidence="4">Cytochrome P460 domain-containing protein</fullName>
    </recommendedName>
</protein>
<evidence type="ECO:0000256" key="1">
    <source>
        <dbReference type="SAM" id="SignalP"/>
    </source>
</evidence>
<feature type="signal peptide" evidence="1">
    <location>
        <begin position="1"/>
        <end position="23"/>
    </location>
</feature>
<feature type="chain" id="PRO_5035167098" description="Cytochrome P460 domain-containing protein" evidence="1">
    <location>
        <begin position="24"/>
        <end position="282"/>
    </location>
</feature>